<dbReference type="AlphaFoldDB" id="A0A5B8UDX0"/>
<dbReference type="InterPro" id="IPR050834">
    <property type="entry name" value="Glycosyltransf_2"/>
</dbReference>
<dbReference type="KEGG" id="fgg:FSB75_02775"/>
<gene>
    <name evidence="2" type="ORF">FSB75_02775</name>
</gene>
<evidence type="ECO:0000313" key="3">
    <source>
        <dbReference type="Proteomes" id="UP000321204"/>
    </source>
</evidence>
<dbReference type="GO" id="GO:0016740">
    <property type="term" value="F:transferase activity"/>
    <property type="evidence" value="ECO:0007669"/>
    <property type="project" value="UniProtKB-KW"/>
</dbReference>
<organism evidence="2 3">
    <name type="scientific">Flavisolibacter ginsenosidimutans</name>
    <dbReference type="NCBI Taxonomy" id="661481"/>
    <lineage>
        <taxon>Bacteria</taxon>
        <taxon>Pseudomonadati</taxon>
        <taxon>Bacteroidota</taxon>
        <taxon>Chitinophagia</taxon>
        <taxon>Chitinophagales</taxon>
        <taxon>Chitinophagaceae</taxon>
        <taxon>Flavisolibacter</taxon>
    </lineage>
</organism>
<dbReference type="Pfam" id="PF00535">
    <property type="entry name" value="Glycos_transf_2"/>
    <property type="match status" value="1"/>
</dbReference>
<name>A0A5B8UDX0_9BACT</name>
<dbReference type="RefSeq" id="WP_146782411.1">
    <property type="nucleotide sequence ID" value="NZ_BAABIO010000006.1"/>
</dbReference>
<dbReference type="PANTHER" id="PTHR43685">
    <property type="entry name" value="GLYCOSYLTRANSFERASE"/>
    <property type="match status" value="1"/>
</dbReference>
<sequence>MKQIVSIITPSFNRADLVTETADSIFAQTYPYWEWVIVEDGSTDNSWEVLQAIAAKDSRVKIFQRQRLPKGACACRNIAVENCTGDYVMFLDTDDVLAPYCLEQRVAAMQENPDCDFVIFPMLLFENELMDLNVLWNIDKDKDDIHRILTGDAVCQGTGPLWKKSSFQQVGMWREDLALWQDVELHIRSLLWPMKYVKRLDLNPDVYLRVSYTSLSRSGYYTLPKIKSRMEVLVYTYRTVREKGVFEQYRNDVSTLANDIVLSAIVGGHYSEAKKFLAFCRNENLFDLSKYNAVQNYLSVRKSKLSKIKAVDSFFYRKARLLQIATDNTIGKISWKPSSVSPVLF</sequence>
<keyword evidence="3" id="KW-1185">Reference proteome</keyword>
<dbReference type="InterPro" id="IPR001173">
    <property type="entry name" value="Glyco_trans_2-like"/>
</dbReference>
<protein>
    <submittedName>
        <fullName evidence="2">Glycosyltransferase family 2 protein</fullName>
    </submittedName>
</protein>
<evidence type="ECO:0000313" key="2">
    <source>
        <dbReference type="EMBL" id="QEC54867.1"/>
    </source>
</evidence>
<dbReference type="EMBL" id="CP042433">
    <property type="protein sequence ID" value="QEC54867.1"/>
    <property type="molecule type" value="Genomic_DNA"/>
</dbReference>
<reference evidence="2 3" key="1">
    <citation type="journal article" date="2015" name="Int. J. Syst. Evol. Microbiol.">
        <title>Flavisolibacter ginsenosidimutans sp. nov., with ginsenoside-converting activity isolated from soil used for cultivating ginseng.</title>
        <authorList>
            <person name="Zhao Y."/>
            <person name="Liu Q."/>
            <person name="Kang M.S."/>
            <person name="Jin F."/>
            <person name="Yu H."/>
            <person name="Im W.T."/>
        </authorList>
    </citation>
    <scope>NUCLEOTIDE SEQUENCE [LARGE SCALE GENOMIC DNA]</scope>
    <source>
        <strain evidence="2 3">Gsoil 636</strain>
    </source>
</reference>
<dbReference type="SUPFAM" id="SSF53448">
    <property type="entry name" value="Nucleotide-diphospho-sugar transferases"/>
    <property type="match status" value="1"/>
</dbReference>
<accession>A0A5B8UDX0</accession>
<evidence type="ECO:0000259" key="1">
    <source>
        <dbReference type="Pfam" id="PF00535"/>
    </source>
</evidence>
<dbReference type="PANTHER" id="PTHR43685:SF2">
    <property type="entry name" value="GLYCOSYLTRANSFERASE 2-LIKE DOMAIN-CONTAINING PROTEIN"/>
    <property type="match status" value="1"/>
</dbReference>
<dbReference type="Gene3D" id="3.90.550.10">
    <property type="entry name" value="Spore Coat Polysaccharide Biosynthesis Protein SpsA, Chain A"/>
    <property type="match status" value="1"/>
</dbReference>
<dbReference type="CDD" id="cd00761">
    <property type="entry name" value="Glyco_tranf_GTA_type"/>
    <property type="match status" value="1"/>
</dbReference>
<keyword evidence="2" id="KW-0808">Transferase</keyword>
<dbReference type="OrthoDB" id="597270at2"/>
<proteinExistence type="predicted"/>
<dbReference type="Proteomes" id="UP000321204">
    <property type="component" value="Chromosome"/>
</dbReference>
<dbReference type="InterPro" id="IPR029044">
    <property type="entry name" value="Nucleotide-diphossugar_trans"/>
</dbReference>
<feature type="domain" description="Glycosyltransferase 2-like" evidence="1">
    <location>
        <begin position="6"/>
        <end position="170"/>
    </location>
</feature>